<dbReference type="RefSeq" id="XP_046009357.1">
    <property type="nucleotide sequence ID" value="XM_046154780.1"/>
</dbReference>
<gene>
    <name evidence="1" type="ORF">B0I36DRAFT_329965</name>
</gene>
<comment type="caution">
    <text evidence="1">The sequence shown here is derived from an EMBL/GenBank/DDBJ whole genome shotgun (WGS) entry which is preliminary data.</text>
</comment>
<dbReference type="AlphaFoldDB" id="A0A9P9BMC4"/>
<sequence length="171" mass="19020">MASFLVKSSEARSMWPCGWVCVPAATIMPPGQSETTKDMGIVEQVRNPRFGHERRGLSEWPSLTDGPMIGLIDCDGVNIHPVGCWSWPMPLKCAFHRPPRSFSRAERGRNSVRKLPLAFAMTRPVRRIGPRLLSTTIAPGIRLCDLDREWFPMGLLGRARPDGPRAFLGVG</sequence>
<dbReference type="GeneID" id="70184326"/>
<dbReference type="Proteomes" id="UP000756346">
    <property type="component" value="Unassembled WGS sequence"/>
</dbReference>
<evidence type="ECO:0000313" key="2">
    <source>
        <dbReference type="Proteomes" id="UP000756346"/>
    </source>
</evidence>
<name>A0A9P9BMC4_9PEZI</name>
<reference evidence="1" key="1">
    <citation type="journal article" date="2021" name="Nat. Commun.">
        <title>Genetic determinants of endophytism in the Arabidopsis root mycobiome.</title>
        <authorList>
            <person name="Mesny F."/>
            <person name="Miyauchi S."/>
            <person name="Thiergart T."/>
            <person name="Pickel B."/>
            <person name="Atanasova L."/>
            <person name="Karlsson M."/>
            <person name="Huettel B."/>
            <person name="Barry K.W."/>
            <person name="Haridas S."/>
            <person name="Chen C."/>
            <person name="Bauer D."/>
            <person name="Andreopoulos W."/>
            <person name="Pangilinan J."/>
            <person name="LaButti K."/>
            <person name="Riley R."/>
            <person name="Lipzen A."/>
            <person name="Clum A."/>
            <person name="Drula E."/>
            <person name="Henrissat B."/>
            <person name="Kohler A."/>
            <person name="Grigoriev I.V."/>
            <person name="Martin F.M."/>
            <person name="Hacquard S."/>
        </authorList>
    </citation>
    <scope>NUCLEOTIDE SEQUENCE</scope>
    <source>
        <strain evidence="1">MPI-CAGE-CH-0230</strain>
    </source>
</reference>
<organism evidence="1 2">
    <name type="scientific">Microdochium trichocladiopsis</name>
    <dbReference type="NCBI Taxonomy" id="1682393"/>
    <lineage>
        <taxon>Eukaryota</taxon>
        <taxon>Fungi</taxon>
        <taxon>Dikarya</taxon>
        <taxon>Ascomycota</taxon>
        <taxon>Pezizomycotina</taxon>
        <taxon>Sordariomycetes</taxon>
        <taxon>Xylariomycetidae</taxon>
        <taxon>Xylariales</taxon>
        <taxon>Microdochiaceae</taxon>
        <taxon>Microdochium</taxon>
    </lineage>
</organism>
<evidence type="ECO:0000313" key="1">
    <source>
        <dbReference type="EMBL" id="KAH7026140.1"/>
    </source>
</evidence>
<dbReference type="EMBL" id="JAGTJQ010000008">
    <property type="protein sequence ID" value="KAH7026140.1"/>
    <property type="molecule type" value="Genomic_DNA"/>
</dbReference>
<keyword evidence="2" id="KW-1185">Reference proteome</keyword>
<proteinExistence type="predicted"/>
<protein>
    <submittedName>
        <fullName evidence="1">Uncharacterized protein</fullName>
    </submittedName>
</protein>
<accession>A0A9P9BMC4</accession>